<feature type="chain" id="PRO_5032532774" evidence="4">
    <location>
        <begin position="23"/>
        <end position="480"/>
    </location>
</feature>
<accession>A0A841I252</accession>
<dbReference type="InterPro" id="IPR011706">
    <property type="entry name" value="Cu-oxidase_C"/>
</dbReference>
<evidence type="ECO:0000259" key="6">
    <source>
        <dbReference type="Pfam" id="PF07731"/>
    </source>
</evidence>
<gene>
    <name evidence="8" type="ORF">HNR42_003361</name>
</gene>
<feature type="domain" description="Blue (type 1) copper" evidence="5">
    <location>
        <begin position="405"/>
        <end position="480"/>
    </location>
</feature>
<dbReference type="GO" id="GO:0009055">
    <property type="term" value="F:electron transfer activity"/>
    <property type="evidence" value="ECO:0007669"/>
    <property type="project" value="InterPro"/>
</dbReference>
<dbReference type="AlphaFoldDB" id="A0A841I252"/>
<organism evidence="8 9">
    <name type="scientific">Deinobacterium chartae</name>
    <dbReference type="NCBI Taxonomy" id="521158"/>
    <lineage>
        <taxon>Bacteria</taxon>
        <taxon>Thermotogati</taxon>
        <taxon>Deinococcota</taxon>
        <taxon>Deinococci</taxon>
        <taxon>Deinococcales</taxon>
        <taxon>Deinococcaceae</taxon>
        <taxon>Deinobacterium</taxon>
    </lineage>
</organism>
<keyword evidence="4" id="KW-0732">Signal</keyword>
<evidence type="ECO:0000313" key="9">
    <source>
        <dbReference type="Proteomes" id="UP000569951"/>
    </source>
</evidence>
<dbReference type="CDD" id="cd11024">
    <property type="entry name" value="CuRO_1_2DMCO_NIR_like"/>
    <property type="match status" value="1"/>
</dbReference>
<protein>
    <submittedName>
        <fullName evidence="8">FtsP/CotA-like multicopper oxidase with cupredoxin domain</fullName>
    </submittedName>
</protein>
<dbReference type="InterPro" id="IPR000923">
    <property type="entry name" value="BlueCu_1"/>
</dbReference>
<feature type="signal peptide" evidence="4">
    <location>
        <begin position="1"/>
        <end position="22"/>
    </location>
</feature>
<evidence type="ECO:0000256" key="4">
    <source>
        <dbReference type="SAM" id="SignalP"/>
    </source>
</evidence>
<feature type="domain" description="Plastocyanin-like" evidence="7">
    <location>
        <begin position="82"/>
        <end position="176"/>
    </location>
</feature>
<evidence type="ECO:0000313" key="8">
    <source>
        <dbReference type="EMBL" id="MBB6099901.1"/>
    </source>
</evidence>
<comment type="caution">
    <text evidence="8">The sequence shown here is derived from an EMBL/GenBank/DDBJ whole genome shotgun (WGS) entry which is preliminary data.</text>
</comment>
<dbReference type="Gene3D" id="2.60.40.420">
    <property type="entry name" value="Cupredoxins - blue copper proteins"/>
    <property type="match status" value="3"/>
</dbReference>
<dbReference type="Pfam" id="PF07731">
    <property type="entry name" value="Cu-oxidase_2"/>
    <property type="match status" value="1"/>
</dbReference>
<dbReference type="InterPro" id="IPR011707">
    <property type="entry name" value="Cu-oxidase-like_N"/>
</dbReference>
<dbReference type="GO" id="GO:0016491">
    <property type="term" value="F:oxidoreductase activity"/>
    <property type="evidence" value="ECO:0007669"/>
    <property type="project" value="InterPro"/>
</dbReference>
<proteinExistence type="predicted"/>
<dbReference type="GO" id="GO:0005507">
    <property type="term" value="F:copper ion binding"/>
    <property type="evidence" value="ECO:0007669"/>
    <property type="project" value="InterPro"/>
</dbReference>
<dbReference type="InterPro" id="IPR045087">
    <property type="entry name" value="Cu-oxidase_fam"/>
</dbReference>
<evidence type="ECO:0000259" key="5">
    <source>
        <dbReference type="Pfam" id="PF00127"/>
    </source>
</evidence>
<evidence type="ECO:0000256" key="3">
    <source>
        <dbReference type="SAM" id="MobiDB-lite"/>
    </source>
</evidence>
<evidence type="ECO:0000259" key="7">
    <source>
        <dbReference type="Pfam" id="PF07732"/>
    </source>
</evidence>
<dbReference type="RefSeq" id="WP_183988638.1">
    <property type="nucleotide sequence ID" value="NZ_JACHHG010000016.1"/>
</dbReference>
<keyword evidence="2" id="KW-0186">Copper</keyword>
<dbReference type="SUPFAM" id="SSF49503">
    <property type="entry name" value="Cupredoxins"/>
    <property type="match status" value="3"/>
</dbReference>
<dbReference type="Proteomes" id="UP000569951">
    <property type="component" value="Unassembled WGS sequence"/>
</dbReference>
<dbReference type="InterPro" id="IPR008972">
    <property type="entry name" value="Cupredoxin"/>
</dbReference>
<evidence type="ECO:0000256" key="2">
    <source>
        <dbReference type="ARBA" id="ARBA00023008"/>
    </source>
</evidence>
<dbReference type="Pfam" id="PF00127">
    <property type="entry name" value="Copper-bind"/>
    <property type="match status" value="1"/>
</dbReference>
<sequence length="480" mass="51893">MRLIPLLTLTACALSLMSPAHALEARSLIDRFLQAPNGTVPLSQHTGQVREFTLEVREIRSEIAPGITVSQWAFALPGQAPSVPGPLLRVTEGDLVRITLKNTHNEPHTLHLHGITTLAQEMDGVPHTSHMVLPGESFTYAFVAGKPGTHAYHCHVQTNVHLNMGMYGMLVIEPKDPRERYWQAEHPVILDEWDSRQDPQAQPFLPQPNYFLVNGRAYPNIPDIAVPSGQAALLRVLNMGDLPHSLHLHGHSFLQVAKDGHPLPLPIQADTLLIGPGERYDLLVKGRDGDFPFHDHAANYASNAGSYPGGMHFMLTGSPALDANGKPAPVRGHAHAHHAPAATPVSPASGEPALPNAATAAGHDHSHPTPAAPPSASAASATSASALPAVADVPLTESSDGVVRVRVARFSFLPQVLRIRRGTTVEWVNEDFVRHGIQVEGGASGTLNARGRWRTTFDRPGDYRYVCPPHTFMTGLIRVE</sequence>
<name>A0A841I252_9DEIO</name>
<keyword evidence="1" id="KW-0479">Metal-binding</keyword>
<feature type="domain" description="Plastocyanin-like" evidence="6">
    <location>
        <begin position="207"/>
        <end position="303"/>
    </location>
</feature>
<dbReference type="CDD" id="cd04202">
    <property type="entry name" value="CuRO_D2_2dMcoN_like"/>
    <property type="match status" value="1"/>
</dbReference>
<dbReference type="Pfam" id="PF07732">
    <property type="entry name" value="Cu-oxidase_3"/>
    <property type="match status" value="1"/>
</dbReference>
<feature type="compositionally biased region" description="Low complexity" evidence="3">
    <location>
        <begin position="339"/>
        <end position="350"/>
    </location>
</feature>
<dbReference type="PANTHER" id="PTHR11709">
    <property type="entry name" value="MULTI-COPPER OXIDASE"/>
    <property type="match status" value="1"/>
</dbReference>
<evidence type="ECO:0000256" key="1">
    <source>
        <dbReference type="ARBA" id="ARBA00022723"/>
    </source>
</evidence>
<keyword evidence="9" id="KW-1185">Reference proteome</keyword>
<reference evidence="8 9" key="1">
    <citation type="submission" date="2020-08" db="EMBL/GenBank/DDBJ databases">
        <title>Genomic Encyclopedia of Type Strains, Phase IV (KMG-IV): sequencing the most valuable type-strain genomes for metagenomic binning, comparative biology and taxonomic classification.</title>
        <authorList>
            <person name="Goeker M."/>
        </authorList>
    </citation>
    <scope>NUCLEOTIDE SEQUENCE [LARGE SCALE GENOMIC DNA]</scope>
    <source>
        <strain evidence="8 9">DSM 21458</strain>
    </source>
</reference>
<feature type="region of interest" description="Disordered" evidence="3">
    <location>
        <begin position="324"/>
        <end position="380"/>
    </location>
</feature>
<dbReference type="EMBL" id="JACHHG010000016">
    <property type="protein sequence ID" value="MBB6099901.1"/>
    <property type="molecule type" value="Genomic_DNA"/>
</dbReference>